<dbReference type="InterPro" id="IPR000719">
    <property type="entry name" value="Prot_kinase_dom"/>
</dbReference>
<gene>
    <name evidence="5" type="ORF">Z043_119849</name>
</gene>
<sequence length="390" mass="43222">PPQPRARRLVRAPRSRVPTVCCERSHERALISRCPGPAPRGTMHAQRTAGASPLVRHGRDKRVDSDEPPAKCPRASETPGDAGYLGTSPVSPAWAAPFGGGASRAGPRRICRFLLIPAADREGVHCAFDVRTGQEYVCKVYTVTQYQEKIQAHSIVPPHRNISHIEDIVLGDRHAYVFLEKDFGDMHTFVKGCGRLGEEHAARLFYQAASAVAHCHRAGVVLGDLKLRKFVFSDEKRTHLKLESLEDCHVLEGKDDSMSDKHGCPAYVSPEILNSSGSYSGKQADVWSLGVMLYTLLVGRYPFHDTDPTMLFSKIRRGQYCLPDSLSPKAKCLVHSLLRRDPWERLTAAEILLHPWFQSAQEAGSAEQEAGPADQTVPTFHLEEDESLFC</sequence>
<dbReference type="FunFam" id="1.10.510.10:FF:000153">
    <property type="entry name" value="Tribbles homolog 2"/>
    <property type="match status" value="1"/>
</dbReference>
<feature type="non-terminal residue" evidence="5">
    <location>
        <position position="1"/>
    </location>
</feature>
<dbReference type="SMART" id="SM00220">
    <property type="entry name" value="S_TKc"/>
    <property type="match status" value="1"/>
</dbReference>
<dbReference type="PROSITE" id="PS50011">
    <property type="entry name" value="PROTEIN_KINASE_DOM"/>
    <property type="match status" value="1"/>
</dbReference>
<name>A0A0P7U4F8_SCLFO</name>
<dbReference type="GO" id="GO:0031434">
    <property type="term" value="F:mitogen-activated protein kinase kinase binding"/>
    <property type="evidence" value="ECO:0007669"/>
    <property type="project" value="TreeGrafter"/>
</dbReference>
<proteinExistence type="inferred from homology"/>
<evidence type="ECO:0000313" key="5">
    <source>
        <dbReference type="EMBL" id="KPP61998.1"/>
    </source>
</evidence>
<keyword evidence="1" id="KW-0649">Protein kinase inhibitor</keyword>
<dbReference type="SUPFAM" id="SSF56112">
    <property type="entry name" value="Protein kinase-like (PK-like)"/>
    <property type="match status" value="1"/>
</dbReference>
<evidence type="ECO:0000313" key="6">
    <source>
        <dbReference type="Proteomes" id="UP000034805"/>
    </source>
</evidence>
<dbReference type="GO" id="GO:0005524">
    <property type="term" value="F:ATP binding"/>
    <property type="evidence" value="ECO:0007669"/>
    <property type="project" value="InterPro"/>
</dbReference>
<dbReference type="EMBL" id="JARO02009080">
    <property type="protein sequence ID" value="KPP61998.1"/>
    <property type="molecule type" value="Genomic_DNA"/>
</dbReference>
<protein>
    <submittedName>
        <fullName evidence="5">Tribbles1-like</fullName>
    </submittedName>
</protein>
<dbReference type="AlphaFoldDB" id="A0A0P7U4F8"/>
<evidence type="ECO:0000256" key="3">
    <source>
        <dbReference type="SAM" id="MobiDB-lite"/>
    </source>
</evidence>
<feature type="region of interest" description="Disordered" evidence="3">
    <location>
        <begin position="32"/>
        <end position="86"/>
    </location>
</feature>
<dbReference type="Gene3D" id="3.30.200.20">
    <property type="entry name" value="Phosphorylase Kinase, domain 1"/>
    <property type="match status" value="1"/>
</dbReference>
<feature type="domain" description="Protein kinase" evidence="4">
    <location>
        <begin position="113"/>
        <end position="357"/>
    </location>
</feature>
<dbReference type="STRING" id="113540.ENSSFOP00015043063"/>
<dbReference type="Pfam" id="PF00069">
    <property type="entry name" value="Pkinase"/>
    <property type="match status" value="1"/>
</dbReference>
<dbReference type="PANTHER" id="PTHR22961">
    <property type="entry name" value="SER/THR PROTEIN KINASE-TRB"/>
    <property type="match status" value="1"/>
</dbReference>
<dbReference type="GO" id="GO:0032436">
    <property type="term" value="P:positive regulation of proteasomal ubiquitin-dependent protein catabolic process"/>
    <property type="evidence" value="ECO:0007669"/>
    <property type="project" value="TreeGrafter"/>
</dbReference>
<comment type="similarity">
    <text evidence="2">Belongs to the protein kinase superfamily. CAMK Ser/Thr protein kinase family. Tribbles subfamily.</text>
</comment>
<evidence type="ECO:0000256" key="1">
    <source>
        <dbReference type="ARBA" id="ARBA00023013"/>
    </source>
</evidence>
<dbReference type="InterPro" id="IPR011009">
    <property type="entry name" value="Kinase-like_dom_sf"/>
</dbReference>
<organism evidence="5 6">
    <name type="scientific">Scleropages formosus</name>
    <name type="common">Asian bonytongue</name>
    <name type="synonym">Osteoglossum formosum</name>
    <dbReference type="NCBI Taxonomy" id="113540"/>
    <lineage>
        <taxon>Eukaryota</taxon>
        <taxon>Metazoa</taxon>
        <taxon>Chordata</taxon>
        <taxon>Craniata</taxon>
        <taxon>Vertebrata</taxon>
        <taxon>Euteleostomi</taxon>
        <taxon>Actinopterygii</taxon>
        <taxon>Neopterygii</taxon>
        <taxon>Teleostei</taxon>
        <taxon>Osteoglossocephala</taxon>
        <taxon>Osteoglossomorpha</taxon>
        <taxon>Osteoglossiformes</taxon>
        <taxon>Osteoglossidae</taxon>
        <taxon>Scleropages</taxon>
    </lineage>
</organism>
<dbReference type="GO" id="GO:0005634">
    <property type="term" value="C:nucleus"/>
    <property type="evidence" value="ECO:0007669"/>
    <property type="project" value="TreeGrafter"/>
</dbReference>
<dbReference type="GO" id="GO:0004672">
    <property type="term" value="F:protein kinase activity"/>
    <property type="evidence" value="ECO:0007669"/>
    <property type="project" value="InterPro"/>
</dbReference>
<evidence type="ECO:0000259" key="4">
    <source>
        <dbReference type="PROSITE" id="PS50011"/>
    </source>
</evidence>
<dbReference type="Proteomes" id="UP000034805">
    <property type="component" value="Unassembled WGS sequence"/>
</dbReference>
<dbReference type="Gene3D" id="1.10.510.10">
    <property type="entry name" value="Transferase(Phosphotransferase) domain 1"/>
    <property type="match status" value="1"/>
</dbReference>
<evidence type="ECO:0000256" key="2">
    <source>
        <dbReference type="ARBA" id="ARBA00038180"/>
    </source>
</evidence>
<dbReference type="GO" id="GO:0004860">
    <property type="term" value="F:protein kinase inhibitor activity"/>
    <property type="evidence" value="ECO:0007669"/>
    <property type="project" value="UniProtKB-KW"/>
</dbReference>
<dbReference type="PANTHER" id="PTHR22961:SF17">
    <property type="entry name" value="TRIBBLES HOMOLOG 1"/>
    <property type="match status" value="1"/>
</dbReference>
<comment type="caution">
    <text evidence="5">The sequence shown here is derived from an EMBL/GenBank/DDBJ whole genome shotgun (WGS) entry which is preliminary data.</text>
</comment>
<reference evidence="5 6" key="1">
    <citation type="submission" date="2015-08" db="EMBL/GenBank/DDBJ databases">
        <title>The genome of the Asian arowana (Scleropages formosus).</title>
        <authorList>
            <person name="Tan M.H."/>
            <person name="Gan H.M."/>
            <person name="Croft L.J."/>
            <person name="Austin C.M."/>
        </authorList>
    </citation>
    <scope>NUCLEOTIDE SEQUENCE [LARGE SCALE GENOMIC DNA]</scope>
    <source>
        <strain evidence="5">Aro1</strain>
    </source>
</reference>
<accession>A0A0P7U4F8</accession>
<dbReference type="InterPro" id="IPR024104">
    <property type="entry name" value="Tribbles/Ser_Thr_kinase_40"/>
</dbReference>